<dbReference type="EC" id="2.3.1.225" evidence="11"/>
<comment type="domain">
    <text evidence="11">The DHHC domain is required for palmitoyltransferase activity.</text>
</comment>
<evidence type="ECO:0000256" key="12">
    <source>
        <dbReference type="SAM" id="MobiDB-lite"/>
    </source>
</evidence>
<keyword evidence="15" id="KW-1185">Reference proteome</keyword>
<dbReference type="STRING" id="1328760.A0A165H3Z7"/>
<feature type="region of interest" description="Disordered" evidence="12">
    <location>
        <begin position="350"/>
        <end position="399"/>
    </location>
</feature>
<evidence type="ECO:0000256" key="4">
    <source>
        <dbReference type="ARBA" id="ARBA00022989"/>
    </source>
</evidence>
<feature type="region of interest" description="Disordered" evidence="12">
    <location>
        <begin position="99"/>
        <end position="167"/>
    </location>
</feature>
<dbReference type="InParanoid" id="A0A165H3Z7"/>
<gene>
    <name evidence="14" type="ORF">L228DRAFT_247378</name>
</gene>
<sequence length="488" mass="54311">MAGKAKPLCDQKTANVWVARVIPFILVGIVGYVTWVFVALLCVNYLLHPSPSQSNHGVRRGAAIAGLVLYFILLLSMTLSYFRLVLVVLTNPGYVPRGSRWRKAPKNKSNSGEKNQNHQPETDNGSLRENPQRSWVNQQAESRQVTGHNDGEWSGAMAEDAPTEPQPGLERFYTKNIFLCENDGRPAWCSKCLNWKPDRAHHCSELDRCVRKMDHFCPWVGGIVSETSFKFFIQFVSYATFFCIFVLIFMAYFVAERRRETGYTHANWAVTLGFAGLFGLFAGGMAGTSLHLVFTNSTTIESLTKNVKVWRFAVFIPRPDLLPRRDPAQGSGPGTALDLSTITYPLSPTTGLQVPMADSNSNDSTRGMYGSQPTSPDASVRSPSNTTTTHNPHYNGPPRTFAILRTKPGENPWDLGYYNNFKTVMGNHWYDWFIPVRHSPCTDHESGESAFAVGPIVDRLRAEAGILPSTSPLGGPVNGRKWPQDGHH</sequence>
<dbReference type="PROSITE" id="PS50216">
    <property type="entry name" value="DHHC"/>
    <property type="match status" value="1"/>
</dbReference>
<evidence type="ECO:0000256" key="8">
    <source>
        <dbReference type="ARBA" id="ARBA00023315"/>
    </source>
</evidence>
<keyword evidence="2 11" id="KW-0808">Transferase</keyword>
<dbReference type="GeneID" id="28897767"/>
<feature type="transmembrane region" description="Helical" evidence="11">
    <location>
        <begin position="21"/>
        <end position="47"/>
    </location>
</feature>
<proteinExistence type="inferred from homology"/>
<dbReference type="GO" id="GO:0005783">
    <property type="term" value="C:endoplasmic reticulum"/>
    <property type="evidence" value="ECO:0007669"/>
    <property type="project" value="TreeGrafter"/>
</dbReference>
<comment type="subcellular location">
    <subcellularLocation>
        <location evidence="1">Membrane</location>
        <topology evidence="1">Multi-pass membrane protein</topology>
    </subcellularLocation>
</comment>
<dbReference type="Proteomes" id="UP000076632">
    <property type="component" value="Unassembled WGS sequence"/>
</dbReference>
<dbReference type="Pfam" id="PF01529">
    <property type="entry name" value="DHHC"/>
    <property type="match status" value="1"/>
</dbReference>
<dbReference type="OMA" id="SFYTKDV"/>
<feature type="transmembrane region" description="Helical" evidence="11">
    <location>
        <begin position="67"/>
        <end position="89"/>
    </location>
</feature>
<dbReference type="OrthoDB" id="331948at2759"/>
<comment type="catalytic activity">
    <reaction evidence="10 11">
        <text>L-cysteinyl-[protein] + hexadecanoyl-CoA = S-hexadecanoyl-L-cysteinyl-[protein] + CoA</text>
        <dbReference type="Rhea" id="RHEA:36683"/>
        <dbReference type="Rhea" id="RHEA-COMP:10131"/>
        <dbReference type="Rhea" id="RHEA-COMP:11032"/>
        <dbReference type="ChEBI" id="CHEBI:29950"/>
        <dbReference type="ChEBI" id="CHEBI:57287"/>
        <dbReference type="ChEBI" id="CHEBI:57379"/>
        <dbReference type="ChEBI" id="CHEBI:74151"/>
        <dbReference type="EC" id="2.3.1.225"/>
    </reaction>
</comment>
<evidence type="ECO:0000256" key="10">
    <source>
        <dbReference type="ARBA" id="ARBA00048048"/>
    </source>
</evidence>
<feature type="region of interest" description="Disordered" evidence="12">
    <location>
        <begin position="467"/>
        <end position="488"/>
    </location>
</feature>
<dbReference type="FunCoup" id="A0A165H3Z7">
    <property type="interactions" value="870"/>
</dbReference>
<feature type="domain" description="Palmitoyltransferase DHHC" evidence="13">
    <location>
        <begin position="185"/>
        <end position="305"/>
    </location>
</feature>
<dbReference type="RefSeq" id="XP_018188509.1">
    <property type="nucleotide sequence ID" value="XM_018332630.1"/>
</dbReference>
<dbReference type="EMBL" id="KV407458">
    <property type="protein sequence ID" value="KZF22954.1"/>
    <property type="molecule type" value="Genomic_DNA"/>
</dbReference>
<keyword evidence="8 11" id="KW-0012">Acyltransferase</keyword>
<dbReference type="GO" id="GO:0005794">
    <property type="term" value="C:Golgi apparatus"/>
    <property type="evidence" value="ECO:0007669"/>
    <property type="project" value="TreeGrafter"/>
</dbReference>
<dbReference type="GO" id="GO:0006612">
    <property type="term" value="P:protein targeting to membrane"/>
    <property type="evidence" value="ECO:0007669"/>
    <property type="project" value="TreeGrafter"/>
</dbReference>
<dbReference type="AlphaFoldDB" id="A0A165H3Z7"/>
<organism evidence="14 15">
    <name type="scientific">Xylona heveae (strain CBS 132557 / TC161)</name>
    <dbReference type="NCBI Taxonomy" id="1328760"/>
    <lineage>
        <taxon>Eukaryota</taxon>
        <taxon>Fungi</taxon>
        <taxon>Dikarya</taxon>
        <taxon>Ascomycota</taxon>
        <taxon>Pezizomycotina</taxon>
        <taxon>Xylonomycetes</taxon>
        <taxon>Xylonales</taxon>
        <taxon>Xylonaceae</taxon>
        <taxon>Xylona</taxon>
    </lineage>
</organism>
<evidence type="ECO:0000256" key="5">
    <source>
        <dbReference type="ARBA" id="ARBA00023136"/>
    </source>
</evidence>
<evidence type="ECO:0000256" key="9">
    <source>
        <dbReference type="ARBA" id="ARBA00038298"/>
    </source>
</evidence>
<keyword evidence="5 11" id="KW-0472">Membrane</keyword>
<name>A0A165H3Z7_XYLHT</name>
<dbReference type="PANTHER" id="PTHR22883">
    <property type="entry name" value="ZINC FINGER DHHC DOMAIN CONTAINING PROTEIN"/>
    <property type="match status" value="1"/>
</dbReference>
<keyword evidence="4 11" id="KW-1133">Transmembrane helix</keyword>
<reference evidence="14 15" key="1">
    <citation type="journal article" date="2016" name="Fungal Biol.">
        <title>The genome of Xylona heveae provides a window into fungal endophytism.</title>
        <authorList>
            <person name="Gazis R."/>
            <person name="Kuo A."/>
            <person name="Riley R."/>
            <person name="LaButti K."/>
            <person name="Lipzen A."/>
            <person name="Lin J."/>
            <person name="Amirebrahimi M."/>
            <person name="Hesse C.N."/>
            <person name="Spatafora J.W."/>
            <person name="Henrissat B."/>
            <person name="Hainaut M."/>
            <person name="Grigoriev I.V."/>
            <person name="Hibbett D.S."/>
        </authorList>
    </citation>
    <scope>NUCLEOTIDE SEQUENCE [LARGE SCALE GENOMIC DNA]</scope>
    <source>
        <strain evidence="14 15">TC161</strain>
    </source>
</reference>
<evidence type="ECO:0000256" key="6">
    <source>
        <dbReference type="ARBA" id="ARBA00023139"/>
    </source>
</evidence>
<evidence type="ECO:0000256" key="2">
    <source>
        <dbReference type="ARBA" id="ARBA00022679"/>
    </source>
</evidence>
<evidence type="ECO:0000259" key="13">
    <source>
        <dbReference type="Pfam" id="PF01529"/>
    </source>
</evidence>
<keyword evidence="6" id="KW-0564">Palmitate</keyword>
<evidence type="ECO:0000256" key="7">
    <source>
        <dbReference type="ARBA" id="ARBA00023288"/>
    </source>
</evidence>
<evidence type="ECO:0000256" key="3">
    <source>
        <dbReference type="ARBA" id="ARBA00022692"/>
    </source>
</evidence>
<comment type="similarity">
    <text evidence="9">Belongs to the DHHC palmitoyltransferase family. PFA5 subfamily.</text>
</comment>
<dbReference type="GO" id="GO:0016020">
    <property type="term" value="C:membrane"/>
    <property type="evidence" value="ECO:0007669"/>
    <property type="project" value="UniProtKB-SubCell"/>
</dbReference>
<dbReference type="GO" id="GO:0019706">
    <property type="term" value="F:protein-cysteine S-palmitoyltransferase activity"/>
    <property type="evidence" value="ECO:0007669"/>
    <property type="project" value="UniProtKB-EC"/>
</dbReference>
<keyword evidence="3 11" id="KW-0812">Transmembrane</keyword>
<evidence type="ECO:0000313" key="15">
    <source>
        <dbReference type="Proteomes" id="UP000076632"/>
    </source>
</evidence>
<dbReference type="InterPro" id="IPR039859">
    <property type="entry name" value="PFA4/ZDH16/20/ERF2-like"/>
</dbReference>
<evidence type="ECO:0000256" key="11">
    <source>
        <dbReference type="RuleBase" id="RU079119"/>
    </source>
</evidence>
<protein>
    <recommendedName>
        <fullName evidence="11">Palmitoyltransferase</fullName>
        <ecNumber evidence="11">2.3.1.225</ecNumber>
    </recommendedName>
</protein>
<evidence type="ECO:0000313" key="14">
    <source>
        <dbReference type="EMBL" id="KZF22954.1"/>
    </source>
</evidence>
<dbReference type="PANTHER" id="PTHR22883:SF23">
    <property type="entry name" value="PALMITOYLTRANSFERASE ZDHHC6"/>
    <property type="match status" value="1"/>
</dbReference>
<accession>A0A165H3Z7</accession>
<feature type="compositionally biased region" description="Polar residues" evidence="12">
    <location>
        <begin position="350"/>
        <end position="392"/>
    </location>
</feature>
<dbReference type="InterPro" id="IPR001594">
    <property type="entry name" value="Palmitoyltrfase_DHHC"/>
</dbReference>
<feature type="transmembrane region" description="Helical" evidence="11">
    <location>
        <begin position="267"/>
        <end position="294"/>
    </location>
</feature>
<keyword evidence="7" id="KW-0449">Lipoprotein</keyword>
<feature type="compositionally biased region" description="Polar residues" evidence="12">
    <location>
        <begin position="107"/>
        <end position="147"/>
    </location>
</feature>
<feature type="transmembrane region" description="Helical" evidence="11">
    <location>
        <begin position="231"/>
        <end position="255"/>
    </location>
</feature>
<evidence type="ECO:0000256" key="1">
    <source>
        <dbReference type="ARBA" id="ARBA00004141"/>
    </source>
</evidence>